<evidence type="ECO:0000313" key="3">
    <source>
        <dbReference type="Proteomes" id="UP001320876"/>
    </source>
</evidence>
<feature type="transmembrane region" description="Helical" evidence="1">
    <location>
        <begin position="12"/>
        <end position="29"/>
    </location>
</feature>
<organism evidence="2 3">
    <name type="scientific">Luteolibacter arcticus</name>
    <dbReference type="NCBI Taxonomy" id="1581411"/>
    <lineage>
        <taxon>Bacteria</taxon>
        <taxon>Pseudomonadati</taxon>
        <taxon>Verrucomicrobiota</taxon>
        <taxon>Verrucomicrobiia</taxon>
        <taxon>Verrucomicrobiales</taxon>
        <taxon>Verrucomicrobiaceae</taxon>
        <taxon>Luteolibacter</taxon>
    </lineage>
</organism>
<reference evidence="2 3" key="1">
    <citation type="submission" date="2022-10" db="EMBL/GenBank/DDBJ databases">
        <title>Luteolibacter arcticus strain CCTCC AB 2014275, whole genome shotgun sequencing project.</title>
        <authorList>
            <person name="Zhao G."/>
            <person name="Shen L."/>
        </authorList>
    </citation>
    <scope>NUCLEOTIDE SEQUENCE [LARGE SCALE GENOMIC DNA]</scope>
    <source>
        <strain evidence="2 3">CCTCC AB 2014275</strain>
    </source>
</reference>
<feature type="transmembrane region" description="Helical" evidence="1">
    <location>
        <begin position="131"/>
        <end position="156"/>
    </location>
</feature>
<evidence type="ECO:0000256" key="1">
    <source>
        <dbReference type="SAM" id="Phobius"/>
    </source>
</evidence>
<name>A0ABT3GPF8_9BACT</name>
<feature type="transmembrane region" description="Helical" evidence="1">
    <location>
        <begin position="163"/>
        <end position="183"/>
    </location>
</feature>
<evidence type="ECO:0000313" key="2">
    <source>
        <dbReference type="EMBL" id="MCW1925411.1"/>
    </source>
</evidence>
<sequence>MSSGEMTRQIPWISMGLLLILIVFTPYAMGFRPYPDFASSDSLQPQRAGLILLGLSAATIALFELLAKCCHNRTDAIGLAPFAAAFLACAVVGWRSYPYWATGVYQVDLGAFPAMDQDPKQMIPMLWMGDLWRLVVLLLYPLCYVVVPALLIATFVAFRRRRYVVAIPSGVCTGIVLIFMMGFSPHYLSWLMD</sequence>
<dbReference type="Proteomes" id="UP001320876">
    <property type="component" value="Unassembled WGS sequence"/>
</dbReference>
<protein>
    <submittedName>
        <fullName evidence="2">Uncharacterized protein</fullName>
    </submittedName>
</protein>
<keyword evidence="3" id="KW-1185">Reference proteome</keyword>
<keyword evidence="1" id="KW-0472">Membrane</keyword>
<accession>A0ABT3GPF8</accession>
<keyword evidence="1" id="KW-0812">Transmembrane</keyword>
<dbReference type="EMBL" id="JAPDDT010000014">
    <property type="protein sequence ID" value="MCW1925411.1"/>
    <property type="molecule type" value="Genomic_DNA"/>
</dbReference>
<comment type="caution">
    <text evidence="2">The sequence shown here is derived from an EMBL/GenBank/DDBJ whole genome shotgun (WGS) entry which is preliminary data.</text>
</comment>
<gene>
    <name evidence="2" type="ORF">OKA05_22815</name>
</gene>
<dbReference type="RefSeq" id="WP_264489519.1">
    <property type="nucleotide sequence ID" value="NZ_JAPDDT010000014.1"/>
</dbReference>
<keyword evidence="1" id="KW-1133">Transmembrane helix</keyword>
<feature type="transmembrane region" description="Helical" evidence="1">
    <location>
        <begin position="49"/>
        <end position="67"/>
    </location>
</feature>
<feature type="transmembrane region" description="Helical" evidence="1">
    <location>
        <begin position="79"/>
        <end position="97"/>
    </location>
</feature>
<proteinExistence type="predicted"/>